<accession>A0A2N9QL64</accession>
<reference evidence="6" key="1">
    <citation type="submission" date="2015-02" db="EMBL/GenBank/DDBJ databases">
        <authorList>
            <person name="Chooi Y.-H."/>
        </authorList>
    </citation>
    <scope>NUCLEOTIDE SEQUENCE</scope>
    <source>
        <tissue evidence="6">Petals</tissue>
    </source>
</reference>
<dbReference type="EMBL" id="KP772229">
    <property type="protein sequence ID" value="ALX36003.1"/>
    <property type="molecule type" value="mRNA"/>
</dbReference>
<dbReference type="AlphaFoldDB" id="A0A2N9QL64"/>
<evidence type="ECO:0000256" key="2">
    <source>
        <dbReference type="ARBA" id="ARBA00022676"/>
    </source>
</evidence>
<sequence>MKKSELVIIPAPGMGHLVSAVEFAKRLLNRDSQFSITVLVLKNPSQPRTEKYTKSLAASDTRVKYIDLPPATPPSPDLINRPEKFFSVYIENHKPHVKEAITNLTSCNSVPVGLVVDMFCTSMIDVANELGIPSYLFYASGAAFLGFVFNFPARFDLVGREYKKSDPESIVPSYINPIPTSVIPTFAFDKDGYDVFLEQGRRFRGVKGIIVNTFAELEPHPLNYFSSLSDQIPPVYAVGPLVELKGLNHSELDPCQYDKIMKWLDDQPSSSVVFLCFGSKGSFDEAQVREIALGLERSSHRFLWSIRLTSPNDNIDPREILPPGYLERIGPMGMVCEWAPQVEVLGHRSVGGFVSHCGWNSILESLWYGVPIVTWPVYGEQQINAFEMVRELKLAIEMKLDYRRGGDLVMADEIERAVRCLMDGGGEVRKRVEEMGEKCKMAVVDGGSSYVSFDRLIDYVLGKA</sequence>
<dbReference type="PANTHER" id="PTHR48048:SF83">
    <property type="entry name" value="GLYCOSYLTRANSFERASE"/>
    <property type="match status" value="1"/>
</dbReference>
<name>A0A2N9QL64_9MAGN</name>
<dbReference type="FunFam" id="3.40.50.2000:FF:000056">
    <property type="entry name" value="Glycosyltransferase"/>
    <property type="match status" value="1"/>
</dbReference>
<proteinExistence type="evidence at transcript level"/>
<evidence type="ECO:0000256" key="5">
    <source>
        <dbReference type="RuleBase" id="RU362057"/>
    </source>
</evidence>
<keyword evidence="2 4" id="KW-0328">Glycosyltransferase</keyword>
<dbReference type="PROSITE" id="PS00375">
    <property type="entry name" value="UDPGT"/>
    <property type="match status" value="1"/>
</dbReference>
<dbReference type="GO" id="GO:0035251">
    <property type="term" value="F:UDP-glucosyltransferase activity"/>
    <property type="evidence" value="ECO:0007669"/>
    <property type="project" value="InterPro"/>
</dbReference>
<dbReference type="InterPro" id="IPR035595">
    <property type="entry name" value="UDP_glycos_trans_CS"/>
</dbReference>
<dbReference type="Pfam" id="PF00201">
    <property type="entry name" value="UDPGT"/>
    <property type="match status" value="1"/>
</dbReference>
<evidence type="ECO:0000256" key="1">
    <source>
        <dbReference type="ARBA" id="ARBA00009995"/>
    </source>
</evidence>
<protein>
    <recommendedName>
        <fullName evidence="5">Glycosyltransferase</fullName>
        <ecNumber evidence="5">2.4.1.-</ecNumber>
    </recommendedName>
</protein>
<comment type="similarity">
    <text evidence="1 4">Belongs to the UDP-glycosyltransferase family.</text>
</comment>
<keyword evidence="3 4" id="KW-0808">Transferase</keyword>
<dbReference type="FunFam" id="3.40.50.2000:FF:000080">
    <property type="entry name" value="Glycosyltransferase"/>
    <property type="match status" value="1"/>
</dbReference>
<dbReference type="PANTHER" id="PTHR48048">
    <property type="entry name" value="GLYCOSYLTRANSFERASE"/>
    <property type="match status" value="1"/>
</dbReference>
<organism evidence="6">
    <name type="scientific">Paeonia delavayi var. lutea</name>
    <dbReference type="NCBI Taxonomy" id="1967468"/>
    <lineage>
        <taxon>Eukaryota</taxon>
        <taxon>Viridiplantae</taxon>
        <taxon>Streptophyta</taxon>
        <taxon>Embryophyta</taxon>
        <taxon>Tracheophyta</taxon>
        <taxon>Spermatophyta</taxon>
        <taxon>Magnoliopsida</taxon>
        <taxon>eudicotyledons</taxon>
        <taxon>Gunneridae</taxon>
        <taxon>Pentapetalae</taxon>
        <taxon>Saxifragales</taxon>
        <taxon>Paeoniaceae</taxon>
        <taxon>Paeonia</taxon>
    </lineage>
</organism>
<dbReference type="CDD" id="cd03784">
    <property type="entry name" value="GT1_Gtf-like"/>
    <property type="match status" value="1"/>
</dbReference>
<evidence type="ECO:0000256" key="4">
    <source>
        <dbReference type="RuleBase" id="RU003718"/>
    </source>
</evidence>
<dbReference type="InterPro" id="IPR050481">
    <property type="entry name" value="UDP-glycosyltransf_plant"/>
</dbReference>
<dbReference type="Gene3D" id="3.40.50.2000">
    <property type="entry name" value="Glycogen Phosphorylase B"/>
    <property type="match status" value="2"/>
</dbReference>
<dbReference type="EC" id="2.4.1.-" evidence="5"/>
<evidence type="ECO:0000313" key="6">
    <source>
        <dbReference type="EMBL" id="ALX36003.1"/>
    </source>
</evidence>
<gene>
    <name evidence="6" type="primary">THC2'GT</name>
</gene>
<dbReference type="InterPro" id="IPR002213">
    <property type="entry name" value="UDP_glucos_trans"/>
</dbReference>
<evidence type="ECO:0000256" key="3">
    <source>
        <dbReference type="ARBA" id="ARBA00022679"/>
    </source>
</evidence>
<dbReference type="SUPFAM" id="SSF53756">
    <property type="entry name" value="UDP-Glycosyltransferase/glycogen phosphorylase"/>
    <property type="match status" value="1"/>
</dbReference>